<evidence type="ECO:0000256" key="1">
    <source>
        <dbReference type="ARBA" id="ARBA00022829"/>
    </source>
</evidence>
<name>A0ABP6M778_9MICC</name>
<gene>
    <name evidence="4" type="ORF">GCM10010529_28690</name>
</gene>
<dbReference type="InterPro" id="IPR023093">
    <property type="entry name" value="ScpA-like_C"/>
</dbReference>
<dbReference type="PANTHER" id="PTHR33969:SF2">
    <property type="entry name" value="SEGREGATION AND CONDENSATION PROTEIN A"/>
    <property type="match status" value="1"/>
</dbReference>
<protein>
    <recommendedName>
        <fullName evidence="2">Segregation and condensation protein A</fullName>
    </recommendedName>
</protein>
<accession>A0ABP6M778</accession>
<dbReference type="Gene3D" id="6.10.250.2410">
    <property type="match status" value="1"/>
</dbReference>
<evidence type="ECO:0000256" key="2">
    <source>
        <dbReference type="ARBA" id="ARBA00044777"/>
    </source>
</evidence>
<evidence type="ECO:0000313" key="5">
    <source>
        <dbReference type="Proteomes" id="UP001500236"/>
    </source>
</evidence>
<dbReference type="InterPro" id="IPR003768">
    <property type="entry name" value="ScpA"/>
</dbReference>
<sequence length="330" mass="35733">MSETSPQPDARPATGAGVMSTDVEDATEIEGTSGFTVSLENFDGPFDLLLGLIAKRQMDVTTVALAAVTDEFVAYVRKLSAEAGAAEGLFSPQALDESSHFILIAATLLDLKAAQLLPSGEVESEEDIAALEARDLLFARLLQYRAFKEIASQVRATLDENADRHPRQPGTDPQLAGLLPELVWRTTPEDLRAIAEKAFARPSVEPDDVRLEHLHAHAVNVRDEMATMTDMLREGGTLSFSELVRDADNRLVVVVRFLGLLELFRDRDVELSQDSPLGELSVTWSGSAQGETEAAQRAAAEWDDAADGAAESPGPGDEDMRPTDEEHHDG</sequence>
<dbReference type="Proteomes" id="UP001500236">
    <property type="component" value="Unassembled WGS sequence"/>
</dbReference>
<proteinExistence type="predicted"/>
<evidence type="ECO:0000256" key="3">
    <source>
        <dbReference type="SAM" id="MobiDB-lite"/>
    </source>
</evidence>
<evidence type="ECO:0000313" key="4">
    <source>
        <dbReference type="EMBL" id="GAA3075148.1"/>
    </source>
</evidence>
<dbReference type="Pfam" id="PF02616">
    <property type="entry name" value="SMC_ScpA"/>
    <property type="match status" value="1"/>
</dbReference>
<dbReference type="PANTHER" id="PTHR33969">
    <property type="entry name" value="SEGREGATION AND CONDENSATION PROTEIN A"/>
    <property type="match status" value="1"/>
</dbReference>
<feature type="region of interest" description="Disordered" evidence="3">
    <location>
        <begin position="279"/>
        <end position="330"/>
    </location>
</feature>
<feature type="compositionally biased region" description="Low complexity" evidence="3">
    <location>
        <begin position="288"/>
        <end position="299"/>
    </location>
</feature>
<keyword evidence="1" id="KW-0159">Chromosome partition</keyword>
<reference evidence="5" key="1">
    <citation type="journal article" date="2019" name="Int. J. Syst. Evol. Microbiol.">
        <title>The Global Catalogue of Microorganisms (GCM) 10K type strain sequencing project: providing services to taxonomists for standard genome sequencing and annotation.</title>
        <authorList>
            <consortium name="The Broad Institute Genomics Platform"/>
            <consortium name="The Broad Institute Genome Sequencing Center for Infectious Disease"/>
            <person name="Wu L."/>
            <person name="Ma J."/>
        </authorList>
    </citation>
    <scope>NUCLEOTIDE SEQUENCE [LARGE SCALE GENOMIC DNA]</scope>
    <source>
        <strain evidence="5">JCM 14309</strain>
    </source>
</reference>
<comment type="caution">
    <text evidence="4">The sequence shown here is derived from an EMBL/GenBank/DDBJ whole genome shotgun (WGS) entry which is preliminary data.</text>
</comment>
<feature type="compositionally biased region" description="Basic and acidic residues" evidence="3">
    <location>
        <begin position="318"/>
        <end position="330"/>
    </location>
</feature>
<dbReference type="Gene3D" id="1.10.10.580">
    <property type="entry name" value="Structural maintenance of chromosome 1. Chain E"/>
    <property type="match status" value="1"/>
</dbReference>
<keyword evidence="5" id="KW-1185">Reference proteome</keyword>
<dbReference type="RefSeq" id="WP_344683169.1">
    <property type="nucleotide sequence ID" value="NZ_BAAAVT010000024.1"/>
</dbReference>
<dbReference type="EMBL" id="BAAAVT010000024">
    <property type="protein sequence ID" value="GAA3075148.1"/>
    <property type="molecule type" value="Genomic_DNA"/>
</dbReference>
<organism evidence="4 5">
    <name type="scientific">Nesterenkonia aethiopica</name>
    <dbReference type="NCBI Taxonomy" id="269144"/>
    <lineage>
        <taxon>Bacteria</taxon>
        <taxon>Bacillati</taxon>
        <taxon>Actinomycetota</taxon>
        <taxon>Actinomycetes</taxon>
        <taxon>Micrococcales</taxon>
        <taxon>Micrococcaceae</taxon>
        <taxon>Nesterenkonia</taxon>
    </lineage>
</organism>